<dbReference type="EMBL" id="BAAFJT010000027">
    <property type="protein sequence ID" value="GAB0200497.1"/>
    <property type="molecule type" value="Genomic_DNA"/>
</dbReference>
<reference evidence="1 2" key="1">
    <citation type="submission" date="2024-06" db="EMBL/GenBank/DDBJ databases">
        <title>The draft genome of Grus japonensis, version 3.</title>
        <authorList>
            <person name="Nabeshima K."/>
            <person name="Suzuki S."/>
            <person name="Onuma M."/>
        </authorList>
    </citation>
    <scope>NUCLEOTIDE SEQUENCE [LARGE SCALE GENOMIC DNA]</scope>
    <source>
        <strain evidence="1 2">451A</strain>
    </source>
</reference>
<protein>
    <submittedName>
        <fullName evidence="1">Suppressor of SWI4 1</fullName>
    </submittedName>
</protein>
<sequence length="133" mass="14640">MSQGCRFDKDGQETLQGLTTLQRKMKVAVLSVALLFTILLCTPGDAQKGCKGTQMCPEEDKKLMKGLDAMSYEEWLRTLGLSSLEKRRLSGYAIALYSFLRRRCGEGGADLFSLVSCDKTRGNGSCQVASEEI</sequence>
<keyword evidence="2" id="KW-1185">Reference proteome</keyword>
<evidence type="ECO:0000313" key="1">
    <source>
        <dbReference type="EMBL" id="GAB0200497.1"/>
    </source>
</evidence>
<comment type="caution">
    <text evidence="1">The sequence shown here is derived from an EMBL/GenBank/DDBJ whole genome shotgun (WGS) entry which is preliminary data.</text>
</comment>
<evidence type="ECO:0000313" key="2">
    <source>
        <dbReference type="Proteomes" id="UP001623348"/>
    </source>
</evidence>
<proteinExistence type="predicted"/>
<gene>
    <name evidence="1" type="ORF">GRJ2_002515100</name>
</gene>
<organism evidence="1 2">
    <name type="scientific">Grus japonensis</name>
    <name type="common">Japanese crane</name>
    <name type="synonym">Red-crowned crane</name>
    <dbReference type="NCBI Taxonomy" id="30415"/>
    <lineage>
        <taxon>Eukaryota</taxon>
        <taxon>Metazoa</taxon>
        <taxon>Chordata</taxon>
        <taxon>Craniata</taxon>
        <taxon>Vertebrata</taxon>
        <taxon>Euteleostomi</taxon>
        <taxon>Archelosauria</taxon>
        <taxon>Archosauria</taxon>
        <taxon>Dinosauria</taxon>
        <taxon>Saurischia</taxon>
        <taxon>Theropoda</taxon>
        <taxon>Coelurosauria</taxon>
        <taxon>Aves</taxon>
        <taxon>Neognathae</taxon>
        <taxon>Neoaves</taxon>
        <taxon>Gruiformes</taxon>
        <taxon>Gruidae</taxon>
        <taxon>Grus</taxon>
    </lineage>
</organism>
<dbReference type="AlphaFoldDB" id="A0ABC9XU22"/>
<accession>A0ABC9XU22</accession>
<dbReference type="Proteomes" id="UP001623348">
    <property type="component" value="Unassembled WGS sequence"/>
</dbReference>
<name>A0ABC9XU22_GRUJA</name>